<dbReference type="SUPFAM" id="SSF142984">
    <property type="entry name" value="Nqo1 middle domain-like"/>
    <property type="match status" value="1"/>
</dbReference>
<dbReference type="PANTHER" id="PTHR21180:SF32">
    <property type="entry name" value="ENDONUCLEASE_EXONUCLEASE_PHOSPHATASE FAMILY DOMAIN-CONTAINING PROTEIN 1"/>
    <property type="match status" value="1"/>
</dbReference>
<feature type="compositionally biased region" description="Basic and acidic residues" evidence="1">
    <location>
        <begin position="29"/>
        <end position="39"/>
    </location>
</feature>
<feature type="compositionally biased region" description="Low complexity" evidence="1">
    <location>
        <begin position="14"/>
        <end position="26"/>
    </location>
</feature>
<dbReference type="InterPro" id="IPR051675">
    <property type="entry name" value="Endo/Exo/Phosphatase_dom_1"/>
</dbReference>
<dbReference type="Pfam" id="PF12836">
    <property type="entry name" value="HHH_3"/>
    <property type="match status" value="1"/>
</dbReference>
<feature type="compositionally biased region" description="Low complexity" evidence="1">
    <location>
        <begin position="128"/>
        <end position="142"/>
    </location>
</feature>
<dbReference type="Pfam" id="PF10531">
    <property type="entry name" value="SLBB"/>
    <property type="match status" value="1"/>
</dbReference>
<dbReference type="InterPro" id="IPR003583">
    <property type="entry name" value="Hlx-hairpin-Hlx_DNA-bd_motif"/>
</dbReference>
<feature type="domain" description="Helix-hairpin-helix DNA-binding motif class 1" evidence="3">
    <location>
        <begin position="286"/>
        <end position="305"/>
    </location>
</feature>
<dbReference type="InterPro" id="IPR019554">
    <property type="entry name" value="Soluble_ligand-bd"/>
</dbReference>
<reference evidence="4 5" key="1">
    <citation type="submission" date="2022-04" db="EMBL/GenBank/DDBJ databases">
        <title>Leucobacter sp. isolated from rhizosphere of onion.</title>
        <authorList>
            <person name="Won M."/>
            <person name="Lee C.-M."/>
            <person name="Woen H.-Y."/>
            <person name="Kwon S.-W."/>
        </authorList>
    </citation>
    <scope>NUCLEOTIDE SEQUENCE [LARGE SCALE GENOMIC DNA]</scope>
    <source>
        <strain evidence="4 5">H25R-14</strain>
    </source>
</reference>
<dbReference type="GO" id="GO:0003677">
    <property type="term" value="F:DNA binding"/>
    <property type="evidence" value="ECO:0007669"/>
    <property type="project" value="UniProtKB-KW"/>
</dbReference>
<name>A0ABY4FWV0_9MICO</name>
<organism evidence="4 5">
    <name type="scientific">Leucobacter rhizosphaerae</name>
    <dbReference type="NCBI Taxonomy" id="2932245"/>
    <lineage>
        <taxon>Bacteria</taxon>
        <taxon>Bacillati</taxon>
        <taxon>Actinomycetota</taxon>
        <taxon>Actinomycetes</taxon>
        <taxon>Micrococcales</taxon>
        <taxon>Microbacteriaceae</taxon>
        <taxon>Leucobacter</taxon>
    </lineage>
</organism>
<proteinExistence type="predicted"/>
<keyword evidence="2" id="KW-0472">Membrane</keyword>
<dbReference type="EMBL" id="CP095043">
    <property type="protein sequence ID" value="UOQ60776.1"/>
    <property type="molecule type" value="Genomic_DNA"/>
</dbReference>
<dbReference type="SUPFAM" id="SSF47781">
    <property type="entry name" value="RuvA domain 2-like"/>
    <property type="match status" value="1"/>
</dbReference>
<dbReference type="Gene3D" id="3.10.560.10">
    <property type="entry name" value="Outer membrane lipoprotein wza domain like"/>
    <property type="match status" value="1"/>
</dbReference>
<gene>
    <name evidence="4" type="ORF">MUN76_01980</name>
</gene>
<evidence type="ECO:0000256" key="1">
    <source>
        <dbReference type="SAM" id="MobiDB-lite"/>
    </source>
</evidence>
<evidence type="ECO:0000313" key="5">
    <source>
        <dbReference type="Proteomes" id="UP000831775"/>
    </source>
</evidence>
<feature type="transmembrane region" description="Helical" evidence="2">
    <location>
        <begin position="67"/>
        <end position="91"/>
    </location>
</feature>
<keyword evidence="4" id="KW-0238">DNA-binding</keyword>
<evidence type="ECO:0000256" key="2">
    <source>
        <dbReference type="SAM" id="Phobius"/>
    </source>
</evidence>
<dbReference type="RefSeq" id="WP_244686682.1">
    <property type="nucleotide sequence ID" value="NZ_CP095043.1"/>
</dbReference>
<dbReference type="Proteomes" id="UP000831775">
    <property type="component" value="Chromosome"/>
</dbReference>
<evidence type="ECO:0000313" key="4">
    <source>
        <dbReference type="EMBL" id="UOQ60776.1"/>
    </source>
</evidence>
<dbReference type="InterPro" id="IPR010994">
    <property type="entry name" value="RuvA_2-like"/>
</dbReference>
<feature type="region of interest" description="Disordered" evidence="1">
    <location>
        <begin position="1"/>
        <end position="52"/>
    </location>
</feature>
<keyword evidence="2" id="KW-0812">Transmembrane</keyword>
<keyword evidence="5" id="KW-1185">Reference proteome</keyword>
<sequence length="308" mass="29842">MRLSLTPDAELTTPSGGPPSDDVPSSETILDRGLWRARESAPSGSGAPDPLEWVPAPSLRERIFRAVSIPAVAGGAVFVAAVVIAIIVTVLQVRPAESLSAGNGALAESTGAMVEAAPGEGSSGGSDAGTTTDSNAPVAAPASGGGDGTGAAAGRVTVHVVGEVVRPGVLEVAAGTRVGELVDAAGGATDAAVLAAVNLARPVVDGEQVVIPNADLVATGGGALGSSAAAGAPPGAASSDSNGAPTVVNLNTADLGALDTLPGVGPAIGQRILDWRQANGVFSSVDQLLDVPGVGEKMLGALRAQVTV</sequence>
<dbReference type="Gene3D" id="1.10.150.320">
    <property type="entry name" value="Photosystem II 12 kDa extrinsic protein"/>
    <property type="match status" value="1"/>
</dbReference>
<feature type="region of interest" description="Disordered" evidence="1">
    <location>
        <begin position="115"/>
        <end position="150"/>
    </location>
</feature>
<dbReference type="PANTHER" id="PTHR21180">
    <property type="entry name" value="ENDONUCLEASE/EXONUCLEASE/PHOSPHATASE FAMILY DOMAIN-CONTAINING PROTEIN 1"/>
    <property type="match status" value="1"/>
</dbReference>
<dbReference type="SMART" id="SM00278">
    <property type="entry name" value="HhH1"/>
    <property type="match status" value="2"/>
</dbReference>
<feature type="domain" description="Helix-hairpin-helix DNA-binding motif class 1" evidence="3">
    <location>
        <begin position="256"/>
        <end position="275"/>
    </location>
</feature>
<keyword evidence="2" id="KW-1133">Transmembrane helix</keyword>
<protein>
    <submittedName>
        <fullName evidence="4">ComEA family DNA-binding protein</fullName>
    </submittedName>
</protein>
<accession>A0ABY4FWV0</accession>
<evidence type="ECO:0000259" key="3">
    <source>
        <dbReference type="SMART" id="SM00278"/>
    </source>
</evidence>